<evidence type="ECO:0000256" key="4">
    <source>
        <dbReference type="ARBA" id="ARBA00008539"/>
    </source>
</evidence>
<evidence type="ECO:0000256" key="2">
    <source>
        <dbReference type="ARBA" id="ARBA00004323"/>
    </source>
</evidence>
<dbReference type="InterPro" id="IPR043189">
    <property type="entry name" value="B4GAT1"/>
</dbReference>
<comment type="similarity">
    <text evidence="4">Belongs to the glycosyltransferase 49 family.</text>
</comment>
<dbReference type="PANTHER" id="PTHR46420:SF1">
    <property type="entry name" value="BETA-1,4-GLUCURONYLTRANSFERASE 1"/>
    <property type="match status" value="1"/>
</dbReference>
<dbReference type="Pfam" id="PF13896">
    <property type="entry name" value="Glyco_transf_49"/>
    <property type="match status" value="1"/>
</dbReference>
<feature type="non-terminal residue" evidence="21">
    <location>
        <position position="1"/>
    </location>
</feature>
<dbReference type="GO" id="GO:0046872">
    <property type="term" value="F:metal ion binding"/>
    <property type="evidence" value="ECO:0007669"/>
    <property type="project" value="UniProtKB-KW"/>
</dbReference>
<name>B3DM36_XENTR</name>
<comment type="catalytic activity">
    <reaction evidence="20">
        <text>3-O-[beta-D-Xyl-(1-&gt;4)-Rib-ol-P-Rib-ol-P-3-beta-D-GalNAc-(1-&gt;3)-beta-D-GlcNAc-(1-&gt;4)-(O-6-P-alpha-D-Man)]-Thr-[protein] + UDP-alpha-D-glucuronate = 3-O-[beta-D-GlcA-(1-&gt;3)-beta-D-Xyl-(1-&gt;4)-Rib-ol-P-Rib-ol-P-3-beta-D-GalNAc-(1-&gt;3)-beta-D-GlcNAc-(1-&gt;4)-(O-6-P-alpha-D-Man)]-Thr-[protein] + UDP + H(+)</text>
        <dbReference type="Rhea" id="RHEA:46860"/>
        <dbReference type="Rhea" id="RHEA-COMP:15023"/>
        <dbReference type="Rhea" id="RHEA-COMP:17482"/>
        <dbReference type="ChEBI" id="CHEBI:15378"/>
        <dbReference type="ChEBI" id="CHEBI:58052"/>
        <dbReference type="ChEBI" id="CHEBI:58223"/>
        <dbReference type="ChEBI" id="CHEBI:142405"/>
        <dbReference type="ChEBI" id="CHEBI:177336"/>
    </reaction>
</comment>
<evidence type="ECO:0000256" key="18">
    <source>
        <dbReference type="ARBA" id="ARBA00032181"/>
    </source>
</evidence>
<evidence type="ECO:0000256" key="14">
    <source>
        <dbReference type="ARBA" id="ARBA00023180"/>
    </source>
</evidence>
<evidence type="ECO:0000256" key="3">
    <source>
        <dbReference type="ARBA" id="ARBA00004922"/>
    </source>
</evidence>
<dbReference type="eggNOG" id="KOG3765">
    <property type="taxonomic scope" value="Eukaryota"/>
</dbReference>
<keyword evidence="10" id="KW-0735">Signal-anchor</keyword>
<organism evidence="21">
    <name type="scientific">Xenopus tropicalis</name>
    <name type="common">Western clawed frog</name>
    <name type="synonym">Silurana tropicalis</name>
    <dbReference type="NCBI Taxonomy" id="8364"/>
    <lineage>
        <taxon>Eukaryota</taxon>
        <taxon>Metazoa</taxon>
        <taxon>Chordata</taxon>
        <taxon>Craniata</taxon>
        <taxon>Vertebrata</taxon>
        <taxon>Euteleostomi</taxon>
        <taxon>Amphibia</taxon>
        <taxon>Batrachia</taxon>
        <taxon>Anura</taxon>
        <taxon>Pipoidea</taxon>
        <taxon>Pipidae</taxon>
        <taxon>Xenopodinae</taxon>
        <taxon>Xenopus</taxon>
        <taxon>Silurana</taxon>
    </lineage>
</organism>
<evidence type="ECO:0000256" key="1">
    <source>
        <dbReference type="ARBA" id="ARBA00001936"/>
    </source>
</evidence>
<evidence type="ECO:0000256" key="9">
    <source>
        <dbReference type="ARBA" id="ARBA00022723"/>
    </source>
</evidence>
<evidence type="ECO:0000256" key="6">
    <source>
        <dbReference type="ARBA" id="ARBA00022676"/>
    </source>
</evidence>
<evidence type="ECO:0000256" key="11">
    <source>
        <dbReference type="ARBA" id="ARBA00022989"/>
    </source>
</evidence>
<dbReference type="AlphaFoldDB" id="B3DM36"/>
<sequence>LGLSREKRGCWVVCMPPSMRCSFFRVALIALLLVALLQLLYLSLLSNLHGQQQRSAYPVPVGTSHTGSQWHRELKEHLRAAKVGGILDSSGQYWIYRHLLPHEKGNWKDLDVVLASHASVNNLGHLQDLVQHWDGRISLALFASNAVQAKLAVMFVYALSQLCPHVRQRVSFHLVCKSSDRVTFPELEDLSDFATLPNCEAVFSKAADMGIKVVNYAGNASYPNNLLRNVARAGIESAAYVLVVDIDMVPSEGLRSGFVNLATGGVDQHLVFVVPAFEIRHTRRLPSTKEELMRLYQVGEVRAFYEELCPRCQAPTNYSLWINLPEKKPAAKLGVAYVVEWKDPWEPFYIGRADVPAYDERFKQYGFNRISQACELNMAGFSFAVLDSAFLLHKGHKLPGDFHSQKDAENRRNRQLYRGFKEELRLRYPESSRRC</sequence>
<evidence type="ECO:0000256" key="20">
    <source>
        <dbReference type="ARBA" id="ARBA00047852"/>
    </source>
</evidence>
<evidence type="ECO:0000256" key="16">
    <source>
        <dbReference type="ARBA" id="ARBA00030723"/>
    </source>
</evidence>
<dbReference type="HOGENOM" id="CLU_019238_5_0_1"/>
<accession>B3DM36</accession>
<dbReference type="UniPathway" id="UPA00378"/>
<proteinExistence type="evidence at transcript level"/>
<dbReference type="EMBL" id="BC167687">
    <property type="protein sequence ID" value="AAI67687.1"/>
    <property type="molecule type" value="mRNA"/>
</dbReference>
<evidence type="ECO:0000256" key="15">
    <source>
        <dbReference type="ARBA" id="ARBA00023211"/>
    </source>
</evidence>
<evidence type="ECO:0000256" key="12">
    <source>
        <dbReference type="ARBA" id="ARBA00023034"/>
    </source>
</evidence>
<dbReference type="GO" id="GO:0000139">
    <property type="term" value="C:Golgi membrane"/>
    <property type="evidence" value="ECO:0007669"/>
    <property type="project" value="UniProtKB-SubCell"/>
</dbReference>
<evidence type="ECO:0000256" key="10">
    <source>
        <dbReference type="ARBA" id="ARBA00022968"/>
    </source>
</evidence>
<evidence type="ECO:0000256" key="17">
    <source>
        <dbReference type="ARBA" id="ARBA00032175"/>
    </source>
</evidence>
<evidence type="ECO:0000256" key="8">
    <source>
        <dbReference type="ARBA" id="ARBA00022692"/>
    </source>
</evidence>
<comment type="cofactor">
    <cofactor evidence="1">
        <name>Mn(2+)</name>
        <dbReference type="ChEBI" id="CHEBI:29035"/>
    </cofactor>
</comment>
<keyword evidence="9" id="KW-0479">Metal-binding</keyword>
<keyword evidence="13" id="KW-0472">Membrane</keyword>
<evidence type="ECO:0000256" key="19">
    <source>
        <dbReference type="ARBA" id="ARBA00033291"/>
    </source>
</evidence>
<gene>
    <name evidence="21" type="primary">LOC100170600</name>
</gene>
<evidence type="ECO:0000256" key="13">
    <source>
        <dbReference type="ARBA" id="ARBA00023136"/>
    </source>
</evidence>
<evidence type="ECO:0000256" key="7">
    <source>
        <dbReference type="ARBA" id="ARBA00022679"/>
    </source>
</evidence>
<keyword evidence="15" id="KW-0464">Manganese</keyword>
<keyword evidence="7" id="KW-0808">Transferase</keyword>
<protein>
    <recommendedName>
        <fullName evidence="5">Beta-1,4-glucuronyltransferase 1</fullName>
    </recommendedName>
    <alternativeName>
        <fullName evidence="16">I-beta-1,3-N-acetylglucosaminyltransferase</fullName>
    </alternativeName>
    <alternativeName>
        <fullName evidence="19">N-acetyllactosaminide beta-1,3-N-acetylglucosaminyltransferase</fullName>
    </alternativeName>
    <alternativeName>
        <fullName evidence="17">Poly-N-acetyllactosamine extension enzyme</fullName>
    </alternativeName>
    <alternativeName>
        <fullName evidence="18">UDP-GlcNAc:betaGal beta-1,3-N-acetylglucosaminyltransferase 1</fullName>
    </alternativeName>
</protein>
<keyword evidence="12" id="KW-0333">Golgi apparatus</keyword>
<keyword evidence="8" id="KW-0812">Transmembrane</keyword>
<reference evidence="21" key="1">
    <citation type="submission" date="2008-06" db="EMBL/GenBank/DDBJ databases">
        <authorList>
            <consortium name="NIH - Xenopus Gene Collection (XGC) project"/>
        </authorList>
    </citation>
    <scope>NUCLEOTIDE SEQUENCE [LARGE SCALE MRNA]</scope>
    <source>
        <tissue evidence="21">Whole embryo</tissue>
    </source>
</reference>
<comment type="pathway">
    <text evidence="3">Protein modification; protein glycosylation.</text>
</comment>
<comment type="subcellular location">
    <subcellularLocation>
        <location evidence="2">Golgi apparatus membrane</location>
        <topology evidence="2">Single-pass type II membrane protein</topology>
    </subcellularLocation>
</comment>
<dbReference type="PANTHER" id="PTHR46420">
    <property type="entry name" value="BETA-1,4-GLUCURONYLTRANSFERASE 1"/>
    <property type="match status" value="1"/>
</dbReference>
<dbReference type="CAZy" id="GT49">
    <property type="family name" value="Glycosyltransferase Family 49"/>
</dbReference>
<keyword evidence="11" id="KW-1133">Transmembrane helix</keyword>
<evidence type="ECO:0000313" key="21">
    <source>
        <dbReference type="EMBL" id="AAI67687.1"/>
    </source>
</evidence>
<keyword evidence="14" id="KW-0325">Glycoprotein</keyword>
<keyword evidence="6" id="KW-0328">Glycosyltransferase</keyword>
<dbReference type="GO" id="GO:0015020">
    <property type="term" value="F:glucuronosyltransferase activity"/>
    <property type="evidence" value="ECO:0007669"/>
    <property type="project" value="InterPro"/>
</dbReference>
<evidence type="ECO:0000256" key="5">
    <source>
        <dbReference type="ARBA" id="ARBA00017962"/>
    </source>
</evidence>